<evidence type="ECO:0008006" key="4">
    <source>
        <dbReference type="Google" id="ProtNLM"/>
    </source>
</evidence>
<evidence type="ECO:0000313" key="2">
    <source>
        <dbReference type="EMBL" id="MXO55694.1"/>
    </source>
</evidence>
<keyword evidence="3" id="KW-1185">Reference proteome</keyword>
<feature type="transmembrane region" description="Helical" evidence="1">
    <location>
        <begin position="328"/>
        <end position="348"/>
    </location>
</feature>
<dbReference type="EMBL" id="WTYS01000001">
    <property type="protein sequence ID" value="MXO55694.1"/>
    <property type="molecule type" value="Genomic_DNA"/>
</dbReference>
<proteinExistence type="predicted"/>
<organism evidence="2 3">
    <name type="scientific">Pontixanthobacter gangjinensis</name>
    <dbReference type="NCBI Taxonomy" id="1028742"/>
    <lineage>
        <taxon>Bacteria</taxon>
        <taxon>Pseudomonadati</taxon>
        <taxon>Pseudomonadota</taxon>
        <taxon>Alphaproteobacteria</taxon>
        <taxon>Sphingomonadales</taxon>
        <taxon>Erythrobacteraceae</taxon>
        <taxon>Pontixanthobacter</taxon>
    </lineage>
</organism>
<accession>A0A6I4SJC2</accession>
<feature type="transmembrane region" description="Helical" evidence="1">
    <location>
        <begin position="303"/>
        <end position="322"/>
    </location>
</feature>
<dbReference type="OrthoDB" id="7420311at2"/>
<name>A0A6I4SJC2_9SPHN</name>
<keyword evidence="1" id="KW-0812">Transmembrane</keyword>
<dbReference type="Proteomes" id="UP000468943">
    <property type="component" value="Unassembled WGS sequence"/>
</dbReference>
<comment type="caution">
    <text evidence="2">The sequence shown here is derived from an EMBL/GenBank/DDBJ whole genome shotgun (WGS) entry which is preliminary data.</text>
</comment>
<feature type="transmembrane region" description="Helical" evidence="1">
    <location>
        <begin position="272"/>
        <end position="291"/>
    </location>
</feature>
<gene>
    <name evidence="2" type="ORF">GRI36_02240</name>
</gene>
<reference evidence="2 3" key="1">
    <citation type="submission" date="2019-12" db="EMBL/GenBank/DDBJ databases">
        <title>Genomic-based taxomic classification of the family Erythrobacteraceae.</title>
        <authorList>
            <person name="Xu L."/>
        </authorList>
    </citation>
    <scope>NUCLEOTIDE SEQUENCE [LARGE SCALE GENOMIC DNA]</scope>
    <source>
        <strain evidence="2 3">JCM 17802</strain>
    </source>
</reference>
<keyword evidence="1" id="KW-1133">Transmembrane helix</keyword>
<feature type="transmembrane region" description="Helical" evidence="1">
    <location>
        <begin position="27"/>
        <end position="49"/>
    </location>
</feature>
<protein>
    <recommendedName>
        <fullName evidence="4">CHASE2 domain-containing protein</fullName>
    </recommendedName>
</protein>
<evidence type="ECO:0000256" key="1">
    <source>
        <dbReference type="SAM" id="Phobius"/>
    </source>
</evidence>
<dbReference type="AlphaFoldDB" id="A0A6I4SJC2"/>
<dbReference type="RefSeq" id="WP_160596984.1">
    <property type="nucleotide sequence ID" value="NZ_WTYS01000001.1"/>
</dbReference>
<evidence type="ECO:0000313" key="3">
    <source>
        <dbReference type="Proteomes" id="UP000468943"/>
    </source>
</evidence>
<sequence length="868" mass="94250">MGSDIQVQNGTLLQRFSSAALMNFDRFAAIIVPVLAAIALFGLASSGSFQIADGLLFDMVTRSESGQKPAVVIIEQDADFVRRDGQAYQDLITAASEAGISRIGFASDPGNQAISMATELPVVISRKARKRPASSAWEFVTSSDEKADNVTFGAALVTSPEYGIFRRHWRGIGGAEGRLPLFESALADIDPDGAPTYVRMPRSQNIPRISASQLLAKNFQGRELAGLTALVVPPRDHAERRLATSMNPSTGEMRASVFSAYVTQAYLDGRSVRPAGMLLTFLSLLAACALARGAQDIFAEKRLILPVAAAVAIGVLGASWVALQYANVLLPASAMLAGVGIVTIWYLLRREKLQDRRLGEILEQAINLSFRRSAIQDHGRLIEFFGSTAKILGIPKMVLFTHYRNQAPEILSVQSASQAKLALTGRHSTQLLRRADRSSSPVPASSLAPQWTQDTYLASLGTSSAPLYWLFELPSGASSVGIGRIASAMASSIKDIQRWRSDLSSGSGVRKQAKYLDDRVASAANLITIQGEQIRNGLDSLNTAVMIFHMIGYPIQSNTRMSNLYGEAEISLADSNLTDVIAAFTQLEIEQIERIISDILLNGGEMRIPMREIGTRQRILRVAAPTRQDRAWERVIVIEAIDISDLDQLAELRLAVGMFIDKQLRNDLEAIGLGANIAADPRLKPTALAKVIGRIRDVATRATDRLETVAQLLSDSPVDTPGPCYPIDALKAVTKAIDRARPLANEMQVQIDADLPGISGFTMAEPLMLSDMVEAMLRLVILDTTLGGTVKILLDEQPDQSWIRIQGGFGIPFERLCESFDASAKDVPSEYQIIAAGILEALAWRGGVSYWSAVGTGYRFNIQLRRIG</sequence>
<keyword evidence="1" id="KW-0472">Membrane</keyword>